<dbReference type="InterPro" id="IPR036390">
    <property type="entry name" value="WH_DNA-bd_sf"/>
</dbReference>
<dbReference type="PROSITE" id="PS50949">
    <property type="entry name" value="HTH_GNTR"/>
    <property type="match status" value="1"/>
</dbReference>
<name>A0A3B9IH20_9PROT</name>
<dbReference type="GeneID" id="97238973"/>
<comment type="caution">
    <text evidence="5">The sequence shown here is derived from an EMBL/GenBank/DDBJ whole genome shotgun (WGS) entry which is preliminary data.</text>
</comment>
<sequence length="263" mass="29613">MAEGRSAGGRRGAPTRRRPKLSELIVEDVKRRIVTEQLKPGDRLPGEAELIRLHGCSKGTVREALKGLEVEGLVVSRTGPGGGAWLARPTHEHASRALRNFLQFRHPDGHQIYALRKLIEPEVAVLAVGRLGPADFEVLEANIALCAHEPVTEEEQRVQRIAEIDFHNVLADVCPNPIFGFLGRFLNELLRDVVVLKKVYLPERRQFGLNNVDYHRRLIEAFRREDAAEVRRLMLDHMCDAEDHLDALEAEVARRFLLEPGSG</sequence>
<dbReference type="InterPro" id="IPR008920">
    <property type="entry name" value="TF_FadR/GntR_C"/>
</dbReference>
<dbReference type="EMBL" id="DMAI01000070">
    <property type="protein sequence ID" value="HAE46643.1"/>
    <property type="molecule type" value="Genomic_DNA"/>
</dbReference>
<gene>
    <name evidence="5" type="ORF">DCK97_04410</name>
</gene>
<dbReference type="SUPFAM" id="SSF48008">
    <property type="entry name" value="GntR ligand-binding domain-like"/>
    <property type="match status" value="1"/>
</dbReference>
<dbReference type="Gene3D" id="1.10.10.10">
    <property type="entry name" value="Winged helix-like DNA-binding domain superfamily/Winged helix DNA-binding domain"/>
    <property type="match status" value="1"/>
</dbReference>
<dbReference type="Pfam" id="PF07729">
    <property type="entry name" value="FCD"/>
    <property type="match status" value="1"/>
</dbReference>
<dbReference type="RefSeq" id="WP_296715873.1">
    <property type="nucleotide sequence ID" value="NZ_CP121042.1"/>
</dbReference>
<dbReference type="Gene3D" id="1.20.120.530">
    <property type="entry name" value="GntR ligand-binding domain-like"/>
    <property type="match status" value="1"/>
</dbReference>
<feature type="domain" description="HTH gntR-type" evidence="4">
    <location>
        <begin position="19"/>
        <end position="89"/>
    </location>
</feature>
<evidence type="ECO:0000256" key="3">
    <source>
        <dbReference type="ARBA" id="ARBA00023163"/>
    </source>
</evidence>
<evidence type="ECO:0000259" key="4">
    <source>
        <dbReference type="PROSITE" id="PS50949"/>
    </source>
</evidence>
<keyword evidence="3" id="KW-0804">Transcription</keyword>
<evidence type="ECO:0000313" key="6">
    <source>
        <dbReference type="Proteomes" id="UP000257706"/>
    </source>
</evidence>
<dbReference type="InterPro" id="IPR036388">
    <property type="entry name" value="WH-like_DNA-bd_sf"/>
</dbReference>
<dbReference type="InterPro" id="IPR000524">
    <property type="entry name" value="Tscrpt_reg_HTH_GntR"/>
</dbReference>
<dbReference type="CDD" id="cd07377">
    <property type="entry name" value="WHTH_GntR"/>
    <property type="match status" value="1"/>
</dbReference>
<dbReference type="AlphaFoldDB" id="A0A3B9IH20"/>
<organism evidence="5 6">
    <name type="scientific">Tistrella mobilis</name>
    <dbReference type="NCBI Taxonomy" id="171437"/>
    <lineage>
        <taxon>Bacteria</taxon>
        <taxon>Pseudomonadati</taxon>
        <taxon>Pseudomonadota</taxon>
        <taxon>Alphaproteobacteria</taxon>
        <taxon>Geminicoccales</taxon>
        <taxon>Geminicoccaceae</taxon>
        <taxon>Tistrella</taxon>
    </lineage>
</organism>
<dbReference type="SMART" id="SM00895">
    <property type="entry name" value="FCD"/>
    <property type="match status" value="1"/>
</dbReference>
<evidence type="ECO:0000313" key="5">
    <source>
        <dbReference type="EMBL" id="HAE46643.1"/>
    </source>
</evidence>
<protein>
    <submittedName>
        <fullName evidence="5">GntR family transcriptional regulator</fullName>
    </submittedName>
</protein>
<dbReference type="PANTHER" id="PTHR43537">
    <property type="entry name" value="TRANSCRIPTIONAL REGULATOR, GNTR FAMILY"/>
    <property type="match status" value="1"/>
</dbReference>
<dbReference type="Proteomes" id="UP000257706">
    <property type="component" value="Unassembled WGS sequence"/>
</dbReference>
<evidence type="ECO:0000256" key="1">
    <source>
        <dbReference type="ARBA" id="ARBA00023015"/>
    </source>
</evidence>
<dbReference type="SMART" id="SM00345">
    <property type="entry name" value="HTH_GNTR"/>
    <property type="match status" value="1"/>
</dbReference>
<keyword evidence="1" id="KW-0805">Transcription regulation</keyword>
<dbReference type="InterPro" id="IPR011711">
    <property type="entry name" value="GntR_C"/>
</dbReference>
<keyword evidence="2" id="KW-0238">DNA-binding</keyword>
<dbReference type="PANTHER" id="PTHR43537:SF5">
    <property type="entry name" value="UXU OPERON TRANSCRIPTIONAL REGULATOR"/>
    <property type="match status" value="1"/>
</dbReference>
<dbReference type="Pfam" id="PF00392">
    <property type="entry name" value="GntR"/>
    <property type="match status" value="1"/>
</dbReference>
<dbReference type="GO" id="GO:0003677">
    <property type="term" value="F:DNA binding"/>
    <property type="evidence" value="ECO:0007669"/>
    <property type="project" value="UniProtKB-KW"/>
</dbReference>
<dbReference type="SUPFAM" id="SSF46785">
    <property type="entry name" value="Winged helix' DNA-binding domain"/>
    <property type="match status" value="1"/>
</dbReference>
<evidence type="ECO:0000256" key="2">
    <source>
        <dbReference type="ARBA" id="ARBA00023125"/>
    </source>
</evidence>
<dbReference type="GO" id="GO:0003700">
    <property type="term" value="F:DNA-binding transcription factor activity"/>
    <property type="evidence" value="ECO:0007669"/>
    <property type="project" value="InterPro"/>
</dbReference>
<dbReference type="PRINTS" id="PR00035">
    <property type="entry name" value="HTHGNTR"/>
</dbReference>
<accession>A0A3B9IH20</accession>
<reference evidence="5 6" key="1">
    <citation type="journal article" date="2018" name="Nat. Biotechnol.">
        <title>A standardized bacterial taxonomy based on genome phylogeny substantially revises the tree of life.</title>
        <authorList>
            <person name="Parks D.H."/>
            <person name="Chuvochina M."/>
            <person name="Waite D.W."/>
            <person name="Rinke C."/>
            <person name="Skarshewski A."/>
            <person name="Chaumeil P.A."/>
            <person name="Hugenholtz P."/>
        </authorList>
    </citation>
    <scope>NUCLEOTIDE SEQUENCE [LARGE SCALE GENOMIC DNA]</scope>
    <source>
        <strain evidence="5">UBA8739</strain>
    </source>
</reference>
<proteinExistence type="predicted"/>